<protein>
    <submittedName>
        <fullName evidence="8">Uncharacterized protein LOC117359704</fullName>
    </submittedName>
</protein>
<dbReference type="Proteomes" id="UP000515159">
    <property type="component" value="Chromosome 4"/>
</dbReference>
<evidence type="ECO:0000313" key="8">
    <source>
        <dbReference type="RefSeq" id="XP_033798810.1"/>
    </source>
</evidence>
<feature type="domain" description="Ig-like" evidence="6">
    <location>
        <begin position="125"/>
        <end position="199"/>
    </location>
</feature>
<keyword evidence="4" id="KW-0325">Glycoprotein</keyword>
<feature type="transmembrane region" description="Helical" evidence="5">
    <location>
        <begin position="208"/>
        <end position="239"/>
    </location>
</feature>
<evidence type="ECO:0000256" key="1">
    <source>
        <dbReference type="ARBA" id="ARBA00004370"/>
    </source>
</evidence>
<evidence type="ECO:0000256" key="3">
    <source>
        <dbReference type="ARBA" id="ARBA00023136"/>
    </source>
</evidence>
<sequence length="377" mass="42268">MKHFCESGESLTKIFVHYRNCVSGWSATSQGNTTTIYGILNEWAVFHLEEQNMENSSITWKKEDNVLNCSDDDIQKCKFLENRAVLLLKVSQEDKGTYTAEILSNQSTYTAHFLLKLAENITPMINITCLGDGRGLLSCETGRKDSVHWTLNGRLLNMTEVSLDDNGSKIMVNKSVAGSFTCHVNNSIHCSSSLEIRLNCADMDENPWSMYTLIMAASAGGALLLAIIISIITCCYCCYMKKKRHSLVHQEEDGIELASASKNNTKDSASQDGTIAEDKNLISCATKATGPALEQDEFPPPDSFPEQILMHENEEDEFPPPDSFPEQILMHENEEDEFPPPDSFLEQTQMHENDDWCQMEDELPDFSHMVENVNHGG</sequence>
<keyword evidence="3 5" id="KW-0472">Membrane</keyword>
<keyword evidence="2" id="KW-0732">Signal</keyword>
<name>A0A6P8QSE0_GEOSA</name>
<proteinExistence type="predicted"/>
<dbReference type="KEGG" id="gsh:117359704"/>
<accession>A0A6P8QSE0</accession>
<dbReference type="PROSITE" id="PS50835">
    <property type="entry name" value="IG_LIKE"/>
    <property type="match status" value="1"/>
</dbReference>
<evidence type="ECO:0000256" key="2">
    <source>
        <dbReference type="ARBA" id="ARBA00022729"/>
    </source>
</evidence>
<keyword evidence="5" id="KW-0812">Transmembrane</keyword>
<dbReference type="SUPFAM" id="SSF48726">
    <property type="entry name" value="Immunoglobulin"/>
    <property type="match status" value="1"/>
</dbReference>
<dbReference type="RefSeq" id="XP_033798810.1">
    <property type="nucleotide sequence ID" value="XM_033942919.1"/>
</dbReference>
<evidence type="ECO:0000256" key="5">
    <source>
        <dbReference type="SAM" id="Phobius"/>
    </source>
</evidence>
<dbReference type="InParanoid" id="A0A6P8QSE0"/>
<dbReference type="PANTHER" id="PTHR12080:SF48">
    <property type="entry name" value="IMMUNOGLOBULIN SUBTYPE DOMAIN-CONTAINING PROTEIN"/>
    <property type="match status" value="1"/>
</dbReference>
<evidence type="ECO:0000313" key="7">
    <source>
        <dbReference type="Proteomes" id="UP000515159"/>
    </source>
</evidence>
<evidence type="ECO:0000256" key="4">
    <source>
        <dbReference type="ARBA" id="ARBA00023180"/>
    </source>
</evidence>
<evidence type="ECO:0000259" key="6">
    <source>
        <dbReference type="PROSITE" id="PS50835"/>
    </source>
</evidence>
<organism evidence="7 8">
    <name type="scientific">Geotrypetes seraphini</name>
    <name type="common">Gaboon caecilian</name>
    <name type="synonym">Caecilia seraphini</name>
    <dbReference type="NCBI Taxonomy" id="260995"/>
    <lineage>
        <taxon>Eukaryota</taxon>
        <taxon>Metazoa</taxon>
        <taxon>Chordata</taxon>
        <taxon>Craniata</taxon>
        <taxon>Vertebrata</taxon>
        <taxon>Euteleostomi</taxon>
        <taxon>Amphibia</taxon>
        <taxon>Gymnophiona</taxon>
        <taxon>Geotrypetes</taxon>
    </lineage>
</organism>
<reference evidence="8" key="1">
    <citation type="submission" date="2025-08" db="UniProtKB">
        <authorList>
            <consortium name="RefSeq"/>
        </authorList>
    </citation>
    <scope>IDENTIFICATION</scope>
</reference>
<comment type="subcellular location">
    <subcellularLocation>
        <location evidence="1">Membrane</location>
    </subcellularLocation>
</comment>
<dbReference type="InterPro" id="IPR007110">
    <property type="entry name" value="Ig-like_dom"/>
</dbReference>
<dbReference type="PANTHER" id="PTHR12080">
    <property type="entry name" value="SIGNALING LYMPHOCYTIC ACTIVATION MOLECULE"/>
    <property type="match status" value="1"/>
</dbReference>
<dbReference type="Gene3D" id="2.60.40.10">
    <property type="entry name" value="Immunoglobulins"/>
    <property type="match status" value="2"/>
</dbReference>
<dbReference type="InterPro" id="IPR036179">
    <property type="entry name" value="Ig-like_dom_sf"/>
</dbReference>
<dbReference type="GO" id="GO:0016020">
    <property type="term" value="C:membrane"/>
    <property type="evidence" value="ECO:0007669"/>
    <property type="project" value="UniProtKB-SubCell"/>
</dbReference>
<dbReference type="InterPro" id="IPR013783">
    <property type="entry name" value="Ig-like_fold"/>
</dbReference>
<dbReference type="InterPro" id="IPR015631">
    <property type="entry name" value="CD2/SLAM_rcpt"/>
</dbReference>
<keyword evidence="5" id="KW-1133">Transmembrane helix</keyword>
<keyword evidence="7" id="KW-1185">Reference proteome</keyword>
<gene>
    <name evidence="8" type="primary">LOC117359704</name>
</gene>
<dbReference type="OrthoDB" id="9045695at2759"/>
<dbReference type="AlphaFoldDB" id="A0A6P8QSE0"/>
<dbReference type="GeneID" id="117359704"/>